<sequence>MTKYNYEFKAKIVAEYLAGAGSTTLAHKYQIPKCGTILEWVKKFQAYGVEGLEIKHVQRVYSSRFKQQVLNWMKQHQTSYAVTALHFNIPSDTTILSWQTRFEQFGIEGLSTQKRGRPVMKKHKRPTKAPNDDSDALKKLREENLMLRIENAYLKKLDALDREEETREKSHKSSQN</sequence>
<organism evidence="4 5">
    <name type="scientific">Furfurilactobacillus curtus</name>
    <dbReference type="NCBI Taxonomy" id="1746200"/>
    <lineage>
        <taxon>Bacteria</taxon>
        <taxon>Bacillati</taxon>
        <taxon>Bacillota</taxon>
        <taxon>Bacilli</taxon>
        <taxon>Lactobacillales</taxon>
        <taxon>Lactobacillaceae</taxon>
        <taxon>Furfurilactobacillus</taxon>
    </lineage>
</organism>
<dbReference type="Pfam" id="PF13518">
    <property type="entry name" value="HTH_28"/>
    <property type="match status" value="1"/>
</dbReference>
<dbReference type="InterPro" id="IPR009057">
    <property type="entry name" value="Homeodomain-like_sf"/>
</dbReference>
<feature type="compositionally biased region" description="Basic residues" evidence="2">
    <location>
        <begin position="114"/>
        <end position="127"/>
    </location>
</feature>
<dbReference type="Proteomes" id="UP001628078">
    <property type="component" value="Unassembled WGS sequence"/>
</dbReference>
<accession>A0ABQ5JP44</accession>
<evidence type="ECO:0000256" key="2">
    <source>
        <dbReference type="SAM" id="MobiDB-lite"/>
    </source>
</evidence>
<dbReference type="InterPro" id="IPR052057">
    <property type="entry name" value="IS150/IS1296_orfA-like"/>
</dbReference>
<feature type="region of interest" description="Disordered" evidence="2">
    <location>
        <begin position="113"/>
        <end position="135"/>
    </location>
</feature>
<name>A0ABQ5JP44_9LACO</name>
<protein>
    <submittedName>
        <fullName evidence="4">Transposase</fullName>
    </submittedName>
</protein>
<keyword evidence="5" id="KW-1185">Reference proteome</keyword>
<dbReference type="InterPro" id="IPR055247">
    <property type="entry name" value="InsJ-like_HTH"/>
</dbReference>
<feature type="domain" description="Insertion element IS150 protein InsJ-like helix-turn-helix" evidence="3">
    <location>
        <begin position="65"/>
        <end position="117"/>
    </location>
</feature>
<evidence type="ECO:0000313" key="5">
    <source>
        <dbReference type="Proteomes" id="UP001628078"/>
    </source>
</evidence>
<dbReference type="Gene3D" id="1.10.10.10">
    <property type="entry name" value="Winged helix-like DNA-binding domain superfamily/Winged helix DNA-binding domain"/>
    <property type="match status" value="2"/>
</dbReference>
<dbReference type="RefSeq" id="WP_407882594.1">
    <property type="nucleotide sequence ID" value="NZ_BQXO01000002.1"/>
</dbReference>
<dbReference type="PANTHER" id="PTHR33795">
    <property type="entry name" value="INSERTION ELEMENT IS150 PROTEIN INSJ"/>
    <property type="match status" value="1"/>
</dbReference>
<dbReference type="SUPFAM" id="SSF48295">
    <property type="entry name" value="TrpR-like"/>
    <property type="match status" value="1"/>
</dbReference>
<proteinExistence type="inferred from homology"/>
<gene>
    <name evidence="4" type="ORF">JCM31185_06180</name>
</gene>
<evidence type="ECO:0000259" key="3">
    <source>
        <dbReference type="Pfam" id="PF13518"/>
    </source>
</evidence>
<dbReference type="SUPFAM" id="SSF46689">
    <property type="entry name" value="Homeodomain-like"/>
    <property type="match status" value="1"/>
</dbReference>
<evidence type="ECO:0000256" key="1">
    <source>
        <dbReference type="ARBA" id="ARBA00038232"/>
    </source>
</evidence>
<dbReference type="InterPro" id="IPR036388">
    <property type="entry name" value="WH-like_DNA-bd_sf"/>
</dbReference>
<dbReference type="EMBL" id="BQXO01000002">
    <property type="protein sequence ID" value="GKT05329.1"/>
    <property type="molecule type" value="Genomic_DNA"/>
</dbReference>
<dbReference type="InterPro" id="IPR010921">
    <property type="entry name" value="Trp_repressor/repl_initiator"/>
</dbReference>
<dbReference type="PANTHER" id="PTHR33795:SF1">
    <property type="entry name" value="INSERTION ELEMENT IS150 PROTEIN INSJ"/>
    <property type="match status" value="1"/>
</dbReference>
<comment type="similarity">
    <text evidence="1">Belongs to the IS150/IS1296 orfA family.</text>
</comment>
<comment type="caution">
    <text evidence="4">The sequence shown here is derived from an EMBL/GenBank/DDBJ whole genome shotgun (WGS) entry which is preliminary data.</text>
</comment>
<evidence type="ECO:0000313" key="4">
    <source>
        <dbReference type="EMBL" id="GKT05329.1"/>
    </source>
</evidence>
<reference evidence="4 5" key="1">
    <citation type="submission" date="2022-03" db="EMBL/GenBank/DDBJ databases">
        <title>Draft genome sequence of Furfurilactobacillus curtus JCM 31185.</title>
        <authorList>
            <person name="Suzuki S."/>
            <person name="Endo A."/>
            <person name="Kajikawa A."/>
        </authorList>
    </citation>
    <scope>NUCLEOTIDE SEQUENCE [LARGE SCALE GENOMIC DNA]</scope>
    <source>
        <strain evidence="4 5">JCM 31185</strain>
    </source>
</reference>